<proteinExistence type="predicted"/>
<dbReference type="InterPro" id="IPR050312">
    <property type="entry name" value="IolE/XylAMocC-like"/>
</dbReference>
<dbReference type="OrthoDB" id="9072761at2"/>
<dbReference type="SUPFAM" id="SSF51658">
    <property type="entry name" value="Xylose isomerase-like"/>
    <property type="match status" value="1"/>
</dbReference>
<dbReference type="RefSeq" id="WP_117176224.1">
    <property type="nucleotide sequence ID" value="NZ_QFZK01000004.1"/>
</dbReference>
<gene>
    <name evidence="2" type="ORF">DIC66_08855</name>
</gene>
<feature type="domain" description="Xylose isomerase-like TIM barrel" evidence="1">
    <location>
        <begin position="22"/>
        <end position="263"/>
    </location>
</feature>
<dbReference type="InterPro" id="IPR036237">
    <property type="entry name" value="Xyl_isomerase-like_sf"/>
</dbReference>
<dbReference type="GO" id="GO:0016853">
    <property type="term" value="F:isomerase activity"/>
    <property type="evidence" value="ECO:0007669"/>
    <property type="project" value="UniProtKB-KW"/>
</dbReference>
<organism evidence="2 3">
    <name type="scientific">Rhodoferax lacus</name>
    <dbReference type="NCBI Taxonomy" id="2184758"/>
    <lineage>
        <taxon>Bacteria</taxon>
        <taxon>Pseudomonadati</taxon>
        <taxon>Pseudomonadota</taxon>
        <taxon>Betaproteobacteria</taxon>
        <taxon>Burkholderiales</taxon>
        <taxon>Comamonadaceae</taxon>
        <taxon>Rhodoferax</taxon>
    </lineage>
</organism>
<evidence type="ECO:0000313" key="3">
    <source>
        <dbReference type="Proteomes" id="UP000260665"/>
    </source>
</evidence>
<keyword evidence="2" id="KW-0413">Isomerase</keyword>
<sequence>MRTYSLAYLTVNTSSAPQAVSMAAELGYGFVGLRLQANAPGAPHQSYLEDVAVQRETLARMKDTGVQVFDLEIIRIGPQFEPLHYRALLEAGAALKARAVLVAADDTDEHRLAQNYARLCEFTKPYGLSADLEFMPWTGVKDAAAALRVVDLAGRPDNAGILVDALHFGRSATRLADIAALPPQLLHYAQMCDAPAGLHFSTDEMIHSARQQRMLPGEGSIDVKGLFAALPADIPVSVEIPEFQRAARLGEKTWARQALQATKQALGDLD</sequence>
<reference evidence="2 3" key="1">
    <citation type="submission" date="2018-05" db="EMBL/GenBank/DDBJ databases">
        <title>Rhodoferax soyangensis sp.nov., isolated from an oligotrophic freshwater lake.</title>
        <authorList>
            <person name="Park M."/>
        </authorList>
    </citation>
    <scope>NUCLEOTIDE SEQUENCE [LARGE SCALE GENOMIC DNA]</scope>
    <source>
        <strain evidence="2 3">IMCC26218</strain>
    </source>
</reference>
<name>A0A3E1RCZ0_9BURK</name>
<dbReference type="PANTHER" id="PTHR12110">
    <property type="entry name" value="HYDROXYPYRUVATE ISOMERASE"/>
    <property type="match status" value="1"/>
</dbReference>
<comment type="caution">
    <text evidence="2">The sequence shown here is derived from an EMBL/GenBank/DDBJ whole genome shotgun (WGS) entry which is preliminary data.</text>
</comment>
<accession>A0A3E1RCZ0</accession>
<dbReference type="EMBL" id="QFZK01000004">
    <property type="protein sequence ID" value="RFO97237.1"/>
    <property type="molecule type" value="Genomic_DNA"/>
</dbReference>
<dbReference type="Pfam" id="PF01261">
    <property type="entry name" value="AP_endonuc_2"/>
    <property type="match status" value="1"/>
</dbReference>
<keyword evidence="3" id="KW-1185">Reference proteome</keyword>
<dbReference type="Proteomes" id="UP000260665">
    <property type="component" value="Unassembled WGS sequence"/>
</dbReference>
<protein>
    <submittedName>
        <fullName evidence="2">Xylose isomerase</fullName>
    </submittedName>
</protein>
<dbReference type="AlphaFoldDB" id="A0A3E1RCZ0"/>
<evidence type="ECO:0000313" key="2">
    <source>
        <dbReference type="EMBL" id="RFO97237.1"/>
    </source>
</evidence>
<dbReference type="PANTHER" id="PTHR12110:SF48">
    <property type="entry name" value="BLL3656 PROTEIN"/>
    <property type="match status" value="1"/>
</dbReference>
<evidence type="ECO:0000259" key="1">
    <source>
        <dbReference type="Pfam" id="PF01261"/>
    </source>
</evidence>
<dbReference type="InterPro" id="IPR013022">
    <property type="entry name" value="Xyl_isomerase-like_TIM-brl"/>
</dbReference>
<dbReference type="Gene3D" id="3.20.20.150">
    <property type="entry name" value="Divalent-metal-dependent TIM barrel enzymes"/>
    <property type="match status" value="1"/>
</dbReference>